<feature type="compositionally biased region" description="Polar residues" evidence="6">
    <location>
        <begin position="974"/>
        <end position="1000"/>
    </location>
</feature>
<feature type="compositionally biased region" description="Basic and acidic residues" evidence="6">
    <location>
        <begin position="570"/>
        <end position="580"/>
    </location>
</feature>
<feature type="region of interest" description="Disordered" evidence="6">
    <location>
        <begin position="1015"/>
        <end position="1072"/>
    </location>
</feature>
<dbReference type="Proteomes" id="UP000053330">
    <property type="component" value="Unassembled WGS sequence"/>
</dbReference>
<evidence type="ECO:0000259" key="7">
    <source>
        <dbReference type="PROSITE" id="PS50067"/>
    </source>
</evidence>
<feature type="region of interest" description="Disordered" evidence="6">
    <location>
        <begin position="400"/>
        <end position="419"/>
    </location>
</feature>
<feature type="domain" description="Kinesin motor" evidence="7">
    <location>
        <begin position="1"/>
        <end position="102"/>
    </location>
</feature>
<dbReference type="GO" id="GO:0003777">
    <property type="term" value="F:microtubule motor activity"/>
    <property type="evidence" value="ECO:0007669"/>
    <property type="project" value="InterPro"/>
</dbReference>
<feature type="non-terminal residue" evidence="8">
    <location>
        <position position="1379"/>
    </location>
</feature>
<feature type="compositionally biased region" description="Low complexity" evidence="6">
    <location>
        <begin position="581"/>
        <end position="592"/>
    </location>
</feature>
<feature type="compositionally biased region" description="Polar residues" evidence="6">
    <location>
        <begin position="1137"/>
        <end position="1146"/>
    </location>
</feature>
<dbReference type="GO" id="GO:0008017">
    <property type="term" value="F:microtubule binding"/>
    <property type="evidence" value="ECO:0007669"/>
    <property type="project" value="InterPro"/>
</dbReference>
<comment type="similarity">
    <text evidence="5">Belongs to the TRAFAC class myosin-kinesin ATPase superfamily. Kinesin family.</text>
</comment>
<reference evidence="8 9" key="1">
    <citation type="submission" date="2014-04" db="EMBL/GenBank/DDBJ databases">
        <title>Genome evolution of avian class.</title>
        <authorList>
            <person name="Zhang G."/>
            <person name="Li C."/>
        </authorList>
    </citation>
    <scope>NUCLEOTIDE SEQUENCE [LARGE SCALE GENOMIC DNA]</scope>
    <source>
        <strain evidence="8">BGI_N324</strain>
    </source>
</reference>
<feature type="region of interest" description="Disordered" evidence="6">
    <location>
        <begin position="726"/>
        <end position="918"/>
    </location>
</feature>
<comment type="caution">
    <text evidence="5">Lacks conserved residue(s) required for the propagation of feature annotation.</text>
</comment>
<feature type="compositionally biased region" description="Low complexity" evidence="6">
    <location>
        <begin position="320"/>
        <end position="334"/>
    </location>
</feature>
<feature type="region of interest" description="Disordered" evidence="6">
    <location>
        <begin position="570"/>
        <end position="596"/>
    </location>
</feature>
<feature type="compositionally biased region" description="Basic and acidic residues" evidence="6">
    <location>
        <begin position="274"/>
        <end position="296"/>
    </location>
</feature>
<dbReference type="InterPro" id="IPR001752">
    <property type="entry name" value="Kinesin_motor_dom"/>
</dbReference>
<feature type="region of interest" description="Disordered" evidence="6">
    <location>
        <begin position="257"/>
        <end position="393"/>
    </location>
</feature>
<organism evidence="8 9">
    <name type="scientific">Chlamydotis macqueenii</name>
    <name type="common">Macqueen's bustard</name>
    <dbReference type="NCBI Taxonomy" id="187382"/>
    <lineage>
        <taxon>Eukaryota</taxon>
        <taxon>Metazoa</taxon>
        <taxon>Chordata</taxon>
        <taxon>Craniata</taxon>
        <taxon>Vertebrata</taxon>
        <taxon>Euteleostomi</taxon>
        <taxon>Archelosauria</taxon>
        <taxon>Archosauria</taxon>
        <taxon>Dinosauria</taxon>
        <taxon>Saurischia</taxon>
        <taxon>Theropoda</taxon>
        <taxon>Coelurosauria</taxon>
        <taxon>Aves</taxon>
        <taxon>Neognathae</taxon>
        <taxon>Neoaves</taxon>
        <taxon>Otidimorphae</taxon>
        <taxon>Otidiformes</taxon>
        <taxon>Otididae</taxon>
        <taxon>Chlamydotis</taxon>
    </lineage>
</organism>
<dbReference type="PROSITE" id="PS50067">
    <property type="entry name" value="KINESIN_MOTOR_2"/>
    <property type="match status" value="1"/>
</dbReference>
<dbReference type="PANTHER" id="PTHR21608:SF8">
    <property type="entry name" value="KINESIN-LIKE PROTEIN KIF26B"/>
    <property type="match status" value="1"/>
</dbReference>
<evidence type="ECO:0000256" key="4">
    <source>
        <dbReference type="ARBA" id="ARBA00023212"/>
    </source>
</evidence>
<evidence type="ECO:0000256" key="5">
    <source>
        <dbReference type="PROSITE-ProRule" id="PRU00283"/>
    </source>
</evidence>
<feature type="region of interest" description="Disordered" evidence="6">
    <location>
        <begin position="198"/>
        <end position="220"/>
    </location>
</feature>
<evidence type="ECO:0000256" key="1">
    <source>
        <dbReference type="ARBA" id="ARBA00004245"/>
    </source>
</evidence>
<feature type="compositionally biased region" description="Low complexity" evidence="6">
    <location>
        <begin position="784"/>
        <end position="803"/>
    </location>
</feature>
<proteinExistence type="inferred from homology"/>
<feature type="region of interest" description="Disordered" evidence="6">
    <location>
        <begin position="1085"/>
        <end position="1150"/>
    </location>
</feature>
<dbReference type="SUPFAM" id="SSF52540">
    <property type="entry name" value="P-loop containing nucleoside triphosphate hydrolases"/>
    <property type="match status" value="1"/>
</dbReference>
<accession>A0A091KFH7</accession>
<dbReference type="InterPro" id="IPR027640">
    <property type="entry name" value="Kinesin-like_fam"/>
</dbReference>
<dbReference type="GO" id="GO:0005524">
    <property type="term" value="F:ATP binding"/>
    <property type="evidence" value="ECO:0007669"/>
    <property type="project" value="UniProtKB-KW"/>
</dbReference>
<dbReference type="Gene3D" id="3.40.850.10">
    <property type="entry name" value="Kinesin motor domain"/>
    <property type="match status" value="1"/>
</dbReference>
<protein>
    <submittedName>
        <fullName evidence="8">Kinesin-like KIF26B</fullName>
    </submittedName>
</protein>
<dbReference type="EMBL" id="KK742988">
    <property type="protein sequence ID" value="KFP39339.1"/>
    <property type="molecule type" value="Genomic_DNA"/>
</dbReference>
<feature type="compositionally biased region" description="Polar residues" evidence="6">
    <location>
        <begin position="257"/>
        <end position="270"/>
    </location>
</feature>
<dbReference type="GO" id="GO:0005856">
    <property type="term" value="C:cytoskeleton"/>
    <property type="evidence" value="ECO:0007669"/>
    <property type="project" value="UniProtKB-SubCell"/>
</dbReference>
<feature type="region of interest" description="Disordered" evidence="6">
    <location>
        <begin position="950"/>
        <end position="1000"/>
    </location>
</feature>
<dbReference type="GO" id="GO:0007018">
    <property type="term" value="P:microtubule-based movement"/>
    <property type="evidence" value="ECO:0007669"/>
    <property type="project" value="InterPro"/>
</dbReference>
<feature type="compositionally biased region" description="Low complexity" evidence="6">
    <location>
        <begin position="871"/>
        <end position="895"/>
    </location>
</feature>
<feature type="compositionally biased region" description="Polar residues" evidence="6">
    <location>
        <begin position="1020"/>
        <end position="1068"/>
    </location>
</feature>
<keyword evidence="3" id="KW-0067">ATP-binding</keyword>
<feature type="compositionally biased region" description="Polar residues" evidence="6">
    <location>
        <begin position="816"/>
        <end position="826"/>
    </location>
</feature>
<evidence type="ECO:0000256" key="3">
    <source>
        <dbReference type="ARBA" id="ARBA00022840"/>
    </source>
</evidence>
<feature type="compositionally biased region" description="Polar residues" evidence="6">
    <location>
        <begin position="1178"/>
        <end position="1197"/>
    </location>
</feature>
<feature type="compositionally biased region" description="Low complexity" evidence="6">
    <location>
        <begin position="150"/>
        <end position="160"/>
    </location>
</feature>
<feature type="compositionally biased region" description="Basic and acidic residues" evidence="6">
    <location>
        <begin position="726"/>
        <end position="759"/>
    </location>
</feature>
<feature type="non-terminal residue" evidence="8">
    <location>
        <position position="1"/>
    </location>
</feature>
<dbReference type="InterPro" id="IPR027417">
    <property type="entry name" value="P-loop_NTPase"/>
</dbReference>
<name>A0A091KFH7_9AVES</name>
<evidence type="ECO:0000256" key="6">
    <source>
        <dbReference type="SAM" id="MobiDB-lite"/>
    </source>
</evidence>
<sequence length="1379" mass="148124">VSGGRSRLHLIDLGSCVKVLGKNREGSSGLCLSLSALGNVILALVNGSKHIPYKDSKLTMLLRESLGNMNCRTTMIAHISAAAGNYAETLSTIQIASRVLRMKKKKTKYTSSSSGGESSCEEGRMRRPTQLRPFHSRNTGDPDFPILHLSSDPDYSSSSEQSCDTVIYVGPNGTALSDKELTDNEGPPDFVPIVPALQKTKNEGRLEEVSESGPSTSERDCLKCNTFAELQERLDCIDGSEETDKFPFEEMPAQFSSDQMSKCSVSSQLAELSHLPESDKEDTTPECPHPDREAKENINATPSKTKRNHSPVPSGALTNVSTPSSPRSVTGSSSKDLSSCQLAHSTSLQSSRESLNTCGFVEGKPRPMGSPRLGIASLSKTSEYKPPTSPSQRCKVYTQKGVLPSSTPPPGPLSKDTGMTSNESLLQPEIRTPPVGMSPQIMKKSVSSSNGDFEETVLDEDRQQSISPESKKEILSTTMVTVQQPLELNGEDELVFTLVEELTISGVLDNGRPTSIISFNSDCSVQALASGSRPVSIISSISEDLECYSSTTPVSEVSITQFLPLPKLGLDDKSQDDGSRRSSISSWLSEMSTGSDGEQSCHSFIAQACYGHGEAMAEPPVSEFASTIQSASMICVSDKQKPVTDNMLILSEMGEEAFGKVPPIKGCKISALGKTTVTIKNTASLSSCEGYIPMKTNITVYPCIAVNPFKAQETDDAVLAVTADPKAAHPHDGKESSAKKDIKFEDPWLKREEDVKKDSSGSSDGPRPDMTTVSAKPEHSTKQSSVDRFSSSSGDASISPGSDSLKRIVDGCEVAASSSATQSPVHSSDGLKNGSLDKKMSSPKHCVLTRPKGTPPLPPVRKSSLDQRNRASPQHSAASSSMSSPSSQPGSFLASFPEELNAKQKGSALDNSSNNSSSKLFSAKLEQLASRTNSLGRSTGSHYECLSLERAESLSSVSSKMSPGKDTTMPRTGRSLSRSAMSSPTNSGLSQSAGASPKASQSKISAVSKLLLASPKARSLSASATKTLSFSTKSLPQSVGQSSSLPPSGKNMSWSTQSLSRNRGSSLASKLPLRAVNGRISELLQGSASARGLQLRGSSEADERGGLPGDEKPAVHILPSPYSKITPPRKPHRCSSGHGSDNSSVLSGELPPAMGKTALFYHSGGSSGYESMMRDSEATGSASSAQDSMSENSSSASGRCRSLKNPKKRSNAGSQRRRLIPALSLDTTSPARKPANSPGVRWVDGPLRSGQRGLGEPFEIKVYEIDDVERLQRRRGGDNKEVICFNAKLKILEHRQQRIAEVKAKYEWLMRELEVTKQYLMLDPNKWLSEFDLEQVFELDSLEYLEALECVTERLENRVNFCKAHLMMITCFDITSRRR</sequence>
<keyword evidence="4" id="KW-0206">Cytoskeleton</keyword>
<keyword evidence="4" id="KW-0963">Cytoplasm</keyword>
<dbReference type="PANTHER" id="PTHR21608">
    <property type="entry name" value="KINESIN-LIKE PROTEIN CG14535"/>
    <property type="match status" value="1"/>
</dbReference>
<dbReference type="Pfam" id="PF00225">
    <property type="entry name" value="Kinesin"/>
    <property type="match status" value="1"/>
</dbReference>
<evidence type="ECO:0000313" key="8">
    <source>
        <dbReference type="EMBL" id="KFP39339.1"/>
    </source>
</evidence>
<feature type="compositionally biased region" description="Polar residues" evidence="6">
    <location>
        <begin position="335"/>
        <end position="357"/>
    </location>
</feature>
<keyword evidence="2" id="KW-0547">Nucleotide-binding</keyword>
<feature type="compositionally biased region" description="Basic and acidic residues" evidence="6">
    <location>
        <begin position="1099"/>
        <end position="1114"/>
    </location>
</feature>
<comment type="subcellular location">
    <subcellularLocation>
        <location evidence="1">Cytoplasm</location>
        <location evidence="1">Cytoskeleton</location>
    </subcellularLocation>
</comment>
<gene>
    <name evidence="8" type="ORF">N324_09449</name>
</gene>
<evidence type="ECO:0000313" key="9">
    <source>
        <dbReference type="Proteomes" id="UP000053330"/>
    </source>
</evidence>
<dbReference type="InterPro" id="IPR036961">
    <property type="entry name" value="Kinesin_motor_dom_sf"/>
</dbReference>
<feature type="region of interest" description="Disordered" evidence="6">
    <location>
        <begin position="1166"/>
        <end position="1246"/>
    </location>
</feature>
<feature type="compositionally biased region" description="Basic residues" evidence="6">
    <location>
        <begin position="1201"/>
        <end position="1219"/>
    </location>
</feature>
<evidence type="ECO:0000256" key="2">
    <source>
        <dbReference type="ARBA" id="ARBA00022741"/>
    </source>
</evidence>
<keyword evidence="9" id="KW-1185">Reference proteome</keyword>
<feature type="region of interest" description="Disordered" evidence="6">
    <location>
        <begin position="106"/>
        <end position="160"/>
    </location>
</feature>